<evidence type="ECO:0000256" key="8">
    <source>
        <dbReference type="ARBA" id="ARBA00022840"/>
    </source>
</evidence>
<dbReference type="STRING" id="1433287.X808_990"/>
<proteinExistence type="predicted"/>
<dbReference type="GO" id="GO:0016887">
    <property type="term" value="F:ATP hydrolysis activity"/>
    <property type="evidence" value="ECO:0007669"/>
    <property type="project" value="InterPro"/>
</dbReference>
<dbReference type="InterPro" id="IPR050093">
    <property type="entry name" value="ABC_SmlMolc_Importer"/>
</dbReference>
<evidence type="ECO:0000256" key="5">
    <source>
        <dbReference type="ARBA" id="ARBA00022496"/>
    </source>
</evidence>
<keyword evidence="3" id="KW-0813">Transport</keyword>
<dbReference type="PROSITE" id="PS50893">
    <property type="entry name" value="ABC_TRANSPORTER_2"/>
    <property type="match status" value="1"/>
</dbReference>
<dbReference type="GO" id="GO:0043190">
    <property type="term" value="C:ATP-binding cassette (ABC) transporter complex"/>
    <property type="evidence" value="ECO:0007669"/>
    <property type="project" value="InterPro"/>
</dbReference>
<sequence>MNNDFLVLKNVTKSFGKATVINNLNLSIPKGKMITLLGPSGCGKTTVLRLVAGLESPTSGQIFIDGEDVTQSSIQNRDICIVFQSYALFPHMSIGDNVGYGLKMQGVPKEERLQRVKEALELVDLAGFEDRFVDQISGGQQQRVALARALILKPKVLLFDEPLSNLDANLRRSMREKIRELQQRLNITSLYVTHDQSEAFAVSDQVIVMDKGIIKQQDTAKNLYLQPNSLFLANFMGESTILPAKKLDDQIQICNFSFILANSARFNVPNGDCLVGIRPEAIRLQADGEENQRCQIKQAVYMGAHWEIAVEWQGKELMVNLNPDQYNENQEEYYIHLSQNGIFLLNNE</sequence>
<evidence type="ECO:0000256" key="14">
    <source>
        <dbReference type="ARBA" id="ARBA00034068"/>
    </source>
</evidence>
<evidence type="ECO:0000313" key="16">
    <source>
        <dbReference type="EMBL" id="AHG74626.1"/>
    </source>
</evidence>
<dbReference type="InterPro" id="IPR013611">
    <property type="entry name" value="Transp-assoc_OB_typ2"/>
</dbReference>
<dbReference type="Gene3D" id="2.40.50.100">
    <property type="match status" value="1"/>
</dbReference>
<evidence type="ECO:0000259" key="15">
    <source>
        <dbReference type="PROSITE" id="PS50893"/>
    </source>
</evidence>
<evidence type="ECO:0000256" key="2">
    <source>
        <dbReference type="ARBA" id="ARBA00021004"/>
    </source>
</evidence>
<dbReference type="Proteomes" id="UP000066995">
    <property type="component" value="Chromosome"/>
</dbReference>
<dbReference type="InterPro" id="IPR003593">
    <property type="entry name" value="AAA+_ATPase"/>
</dbReference>
<evidence type="ECO:0000256" key="9">
    <source>
        <dbReference type="ARBA" id="ARBA00022967"/>
    </source>
</evidence>
<evidence type="ECO:0000256" key="1">
    <source>
        <dbReference type="ARBA" id="ARBA00012048"/>
    </source>
</evidence>
<dbReference type="SMART" id="SM00382">
    <property type="entry name" value="AAA"/>
    <property type="match status" value="1"/>
</dbReference>
<dbReference type="SUPFAM" id="SSF52540">
    <property type="entry name" value="P-loop containing nucleoside triphosphate hydrolases"/>
    <property type="match status" value="1"/>
</dbReference>
<organism evidence="16 17">
    <name type="scientific">Mannheimia varigena USDA-ARS-USMARC-1296</name>
    <dbReference type="NCBI Taxonomy" id="1433287"/>
    <lineage>
        <taxon>Bacteria</taxon>
        <taxon>Pseudomonadati</taxon>
        <taxon>Pseudomonadota</taxon>
        <taxon>Gammaproteobacteria</taxon>
        <taxon>Pasteurellales</taxon>
        <taxon>Pasteurellaceae</taxon>
        <taxon>Mannheimia</taxon>
    </lineage>
</organism>
<gene>
    <name evidence="16" type="ORF">X808_990</name>
</gene>
<dbReference type="PANTHER" id="PTHR42781:SF4">
    <property type="entry name" value="SPERMIDINE_PUTRESCINE IMPORT ATP-BINDING PROTEIN POTA"/>
    <property type="match status" value="1"/>
</dbReference>
<dbReference type="GO" id="GO:0005524">
    <property type="term" value="F:ATP binding"/>
    <property type="evidence" value="ECO:0007669"/>
    <property type="project" value="UniProtKB-KW"/>
</dbReference>
<dbReference type="PROSITE" id="PS00211">
    <property type="entry name" value="ABC_TRANSPORTER_1"/>
    <property type="match status" value="1"/>
</dbReference>
<keyword evidence="5" id="KW-0410">Iron transport</keyword>
<name>W0Q7W8_9PAST</name>
<keyword evidence="10" id="KW-0408">Iron</keyword>
<keyword evidence="7" id="KW-0547">Nucleotide-binding</keyword>
<evidence type="ECO:0000256" key="13">
    <source>
        <dbReference type="ARBA" id="ARBA00024829"/>
    </source>
</evidence>
<dbReference type="InterPro" id="IPR015853">
    <property type="entry name" value="ABC_transpr_FbpC"/>
</dbReference>
<dbReference type="NCBIfam" id="NF008513">
    <property type="entry name" value="PRK11432.1"/>
    <property type="match status" value="1"/>
</dbReference>
<keyword evidence="17" id="KW-1185">Reference proteome</keyword>
<dbReference type="Gene3D" id="3.40.50.300">
    <property type="entry name" value="P-loop containing nucleotide triphosphate hydrolases"/>
    <property type="match status" value="1"/>
</dbReference>
<evidence type="ECO:0000256" key="6">
    <source>
        <dbReference type="ARBA" id="ARBA00022519"/>
    </source>
</evidence>
<dbReference type="Pfam" id="PF00005">
    <property type="entry name" value="ABC_tran"/>
    <property type="match status" value="1"/>
</dbReference>
<dbReference type="CDD" id="cd03259">
    <property type="entry name" value="ABC_Carb_Solutes_like"/>
    <property type="match status" value="1"/>
</dbReference>
<dbReference type="SUPFAM" id="SSF50331">
    <property type="entry name" value="MOP-like"/>
    <property type="match status" value="1"/>
</dbReference>
<dbReference type="InterPro" id="IPR003439">
    <property type="entry name" value="ABC_transporter-like_ATP-bd"/>
</dbReference>
<comment type="catalytic activity">
    <reaction evidence="14">
        <text>ATP + H2O + proteinSide 1 = ADP + phosphate + proteinSide 2.</text>
        <dbReference type="EC" id="7.4.2.5"/>
    </reaction>
</comment>
<feature type="domain" description="ABC transporter" evidence="15">
    <location>
        <begin position="6"/>
        <end position="236"/>
    </location>
</feature>
<dbReference type="Pfam" id="PF08402">
    <property type="entry name" value="TOBE_2"/>
    <property type="match status" value="1"/>
</dbReference>
<accession>W0Q7W8</accession>
<evidence type="ECO:0000256" key="11">
    <source>
        <dbReference type="ARBA" id="ARBA00023065"/>
    </source>
</evidence>
<keyword evidence="6" id="KW-0997">Cell inner membrane</keyword>
<dbReference type="eggNOG" id="COG3842">
    <property type="taxonomic scope" value="Bacteria"/>
</dbReference>
<dbReference type="FunFam" id="3.40.50.300:FF:002767">
    <property type="entry name" value="Fe(3+) ions import ATP-binding protein FbpC"/>
    <property type="match status" value="1"/>
</dbReference>
<keyword evidence="12" id="KW-0472">Membrane</keyword>
<keyword evidence="11" id="KW-0406">Ion transport</keyword>
<evidence type="ECO:0000256" key="10">
    <source>
        <dbReference type="ARBA" id="ARBA00023004"/>
    </source>
</evidence>
<dbReference type="EMBL" id="CP006943">
    <property type="protein sequence ID" value="AHG74626.1"/>
    <property type="molecule type" value="Genomic_DNA"/>
</dbReference>
<evidence type="ECO:0000256" key="12">
    <source>
        <dbReference type="ARBA" id="ARBA00023136"/>
    </source>
</evidence>
<keyword evidence="8 16" id="KW-0067">ATP-binding</keyword>
<comment type="function">
    <text evidence="13">Part of the ABC transporter complex LktBD involved in leukotoxin export. Transmembrane domains (TMD) form a pore in the inner membrane and the ATP-binding domain (NBD) is responsible for energy generation.</text>
</comment>
<dbReference type="EC" id="7.4.2.5" evidence="1"/>
<dbReference type="HOGENOM" id="CLU_000604_1_1_6"/>
<keyword evidence="4" id="KW-1003">Cell membrane</keyword>
<dbReference type="GO" id="GO:0015408">
    <property type="term" value="F:ABC-type ferric iron transporter activity"/>
    <property type="evidence" value="ECO:0007669"/>
    <property type="project" value="InterPro"/>
</dbReference>
<dbReference type="InterPro" id="IPR008995">
    <property type="entry name" value="Mo/tungstate-bd_C_term_dom"/>
</dbReference>
<evidence type="ECO:0000313" key="17">
    <source>
        <dbReference type="Proteomes" id="UP000066995"/>
    </source>
</evidence>
<evidence type="ECO:0000256" key="7">
    <source>
        <dbReference type="ARBA" id="ARBA00022741"/>
    </source>
</evidence>
<dbReference type="PANTHER" id="PTHR42781">
    <property type="entry name" value="SPERMIDINE/PUTRESCINE IMPORT ATP-BINDING PROTEIN POTA"/>
    <property type="match status" value="1"/>
</dbReference>
<dbReference type="AlphaFoldDB" id="W0Q7W8"/>
<keyword evidence="9" id="KW-1278">Translocase</keyword>
<dbReference type="PATRIC" id="fig|1433287.3.peg.97"/>
<dbReference type="InterPro" id="IPR017871">
    <property type="entry name" value="ABC_transporter-like_CS"/>
</dbReference>
<reference evidence="16 17" key="1">
    <citation type="submission" date="2013-12" db="EMBL/GenBank/DDBJ databases">
        <title>Annotation of the Mannheimia varigena USDA-ARS-USMARC-1296 complete genome.</title>
        <authorList>
            <person name="Harhay G.P."/>
            <person name="Clawson M.L."/>
            <person name="Murray R.W."/>
            <person name="Lubbers B.V."/>
            <person name="Heaton M.P."/>
            <person name="Chitko-Mckown C.G."/>
            <person name="Harhay D.M."/>
            <person name="Smith T.P.L."/>
        </authorList>
    </citation>
    <scope>NUCLEOTIDE SEQUENCE [LARGE SCALE GENOMIC DNA]</scope>
    <source>
        <strain evidence="16 17">USDA-ARS-USMARC-1296</strain>
    </source>
</reference>
<evidence type="ECO:0000256" key="4">
    <source>
        <dbReference type="ARBA" id="ARBA00022475"/>
    </source>
</evidence>
<dbReference type="InterPro" id="IPR027417">
    <property type="entry name" value="P-loop_NTPase"/>
</dbReference>
<protein>
    <recommendedName>
        <fullName evidence="2">Leukotoxin translocation ATP-binding protein LktB</fullName>
        <ecNumber evidence="1">7.4.2.5</ecNumber>
    </recommendedName>
</protein>
<dbReference type="OrthoDB" id="9802264at2"/>
<dbReference type="KEGG" id="mvi:X808_990"/>
<evidence type="ECO:0000256" key="3">
    <source>
        <dbReference type="ARBA" id="ARBA00022448"/>
    </source>
</evidence>
<dbReference type="RefSeq" id="WP_025216407.1">
    <property type="nucleotide sequence ID" value="NZ_CP006943.1"/>
</dbReference>